<evidence type="ECO:0000256" key="1">
    <source>
        <dbReference type="SAM" id="MobiDB-lite"/>
    </source>
</evidence>
<evidence type="ECO:0000313" key="2">
    <source>
        <dbReference type="EMBL" id="SOQ39203.1"/>
    </source>
</evidence>
<dbReference type="AlphaFoldDB" id="A0A2H1VEE2"/>
<name>A0A2H1VEE2_SPOFR</name>
<feature type="compositionally biased region" description="Basic and acidic residues" evidence="1">
    <location>
        <begin position="73"/>
        <end position="96"/>
    </location>
</feature>
<feature type="region of interest" description="Disordered" evidence="1">
    <location>
        <begin position="72"/>
        <end position="103"/>
    </location>
</feature>
<protein>
    <submittedName>
        <fullName evidence="2">SFRICE_034673</fullName>
    </submittedName>
</protein>
<proteinExistence type="predicted"/>
<dbReference type="EMBL" id="ODYU01002115">
    <property type="protein sequence ID" value="SOQ39203.1"/>
    <property type="molecule type" value="Genomic_DNA"/>
</dbReference>
<accession>A0A2H1VEE2</accession>
<reference evidence="2" key="1">
    <citation type="submission" date="2016-07" db="EMBL/GenBank/DDBJ databases">
        <authorList>
            <person name="Bretaudeau A."/>
        </authorList>
    </citation>
    <scope>NUCLEOTIDE SEQUENCE</scope>
    <source>
        <strain evidence="2">Rice</strain>
        <tissue evidence="2">Whole body</tissue>
    </source>
</reference>
<organism evidence="2">
    <name type="scientific">Spodoptera frugiperda</name>
    <name type="common">Fall armyworm</name>
    <dbReference type="NCBI Taxonomy" id="7108"/>
    <lineage>
        <taxon>Eukaryota</taxon>
        <taxon>Metazoa</taxon>
        <taxon>Ecdysozoa</taxon>
        <taxon>Arthropoda</taxon>
        <taxon>Hexapoda</taxon>
        <taxon>Insecta</taxon>
        <taxon>Pterygota</taxon>
        <taxon>Neoptera</taxon>
        <taxon>Endopterygota</taxon>
        <taxon>Lepidoptera</taxon>
        <taxon>Glossata</taxon>
        <taxon>Ditrysia</taxon>
        <taxon>Noctuoidea</taxon>
        <taxon>Noctuidae</taxon>
        <taxon>Amphipyrinae</taxon>
        <taxon>Spodoptera</taxon>
    </lineage>
</organism>
<gene>
    <name evidence="2" type="ORF">SFRICE_034673</name>
</gene>
<sequence length="154" mass="17411">MAERAVKQNFSEDECSVSNGKMRSDCATVRISVRSTHRTHKMAPSAPFLPLQRLDDTKDAVFFFARFTSSSDPELRTTKKGYRDSGSKQEKERERLSSAVQKPHSWSEPLAEFFELQANPNGQVSEIWNKIGAFENICGTDTSAMLSREEDIMV</sequence>